<dbReference type="InterPro" id="IPR045061">
    <property type="entry name" value="FtsZ/CetZ"/>
</dbReference>
<dbReference type="CDD" id="cd02201">
    <property type="entry name" value="FtsZ_type1"/>
    <property type="match status" value="1"/>
</dbReference>
<keyword evidence="2" id="KW-0547">Nucleotide-binding</keyword>
<evidence type="ECO:0000313" key="7">
    <source>
        <dbReference type="EMBL" id="KAK9863135.1"/>
    </source>
</evidence>
<comment type="similarity">
    <text evidence="1">Belongs to the FtsZ family.</text>
</comment>
<feature type="domain" description="Tubulin/FtsZ 2-layer sandwich" evidence="6">
    <location>
        <begin position="258"/>
        <end position="375"/>
    </location>
</feature>
<dbReference type="Pfam" id="PF12327">
    <property type="entry name" value="FtsZ_C"/>
    <property type="match status" value="1"/>
</dbReference>
<dbReference type="GO" id="GO:0005525">
    <property type="term" value="F:GTP binding"/>
    <property type="evidence" value="ECO:0007669"/>
    <property type="project" value="UniProtKB-KW"/>
</dbReference>
<dbReference type="InterPro" id="IPR000158">
    <property type="entry name" value="Cell_div_FtsZ"/>
</dbReference>
<dbReference type="InterPro" id="IPR024757">
    <property type="entry name" value="FtsZ_C"/>
</dbReference>
<dbReference type="GO" id="GO:0051301">
    <property type="term" value="P:cell division"/>
    <property type="evidence" value="ECO:0007669"/>
    <property type="project" value="TreeGrafter"/>
</dbReference>
<evidence type="ECO:0000256" key="2">
    <source>
        <dbReference type="ARBA" id="ARBA00022741"/>
    </source>
</evidence>
<dbReference type="GO" id="GO:0010020">
    <property type="term" value="P:chloroplast fission"/>
    <property type="evidence" value="ECO:0007669"/>
    <property type="project" value="TreeGrafter"/>
</dbReference>
<proteinExistence type="inferred from homology"/>
<dbReference type="SUPFAM" id="SSF55307">
    <property type="entry name" value="Tubulin C-terminal domain-like"/>
    <property type="match status" value="1"/>
</dbReference>
<dbReference type="Pfam" id="PF00091">
    <property type="entry name" value="Tubulin"/>
    <property type="match status" value="1"/>
</dbReference>
<dbReference type="GO" id="GO:0009507">
    <property type="term" value="C:chloroplast"/>
    <property type="evidence" value="ECO:0007669"/>
    <property type="project" value="TreeGrafter"/>
</dbReference>
<dbReference type="InterPro" id="IPR037103">
    <property type="entry name" value="Tubulin/FtsZ-like_C"/>
</dbReference>
<dbReference type="PROSITE" id="PS01135">
    <property type="entry name" value="FTSZ_2"/>
    <property type="match status" value="1"/>
</dbReference>
<dbReference type="Proteomes" id="UP001485043">
    <property type="component" value="Unassembled WGS sequence"/>
</dbReference>
<sequence>MSLPLQQSVQFQTQHSGRPIPARAELTTCLRHISRAARKLQQPAGPTQVQQAYHSRPAKRSRASHITCSYGNGFGAIGGDARIKVIGVGGGGGNAVNRMIQSGLQGVEFWALGIELTRGLGTGGKGELGEQAAQESHDQLGQAVSNADMVFITAGMGGGTGTGAAPVVARLSKDMGILTVGVVTYPFTFEGRRRAKHAAEGIETLRKNVDTLIVIPNDRLLDVVGEGTPLMDSFMLADDVLRQGVQGISDIITIAGLVNVDFADVKAIMCNSGTAMLGVGVSSGKNRAEEAAQAATSAPLIERSIERATGIVYNITGGKDLTLQEVNRVSEVVTSLADPSANVIFGAVIDDQYEGEVHVTIIATGFNPTFEENILQGKAVLETPTPAPVMATNGGTIGAGRSDRTVCKGPFSPEHSQVELKEMSQVTKAYSALESANMPAALKAQAAACLFSLDPPANEHLANLILAKPTSELLPSAFEQLLQRHEAGASGSGSGKCAVLVNVPVSMQNKSPKTKYELSFAVHPPFQTLLNEVDGLPTDVSLNGVKYTLETNSVTVTEASWNAMRSRNDVLELEVRFKPPKPLSAFTNQEGRDLLMASNHHREELGAFPKATVNEAELLDQNVQALTGLRTVGDLLQHLGTELALRCLRMEPRLQTKEYAKRELISPLLYVAATLAGELSIAAEARTDGPEATGRIDFVVLLKQYAISILEGKLHETLAEHEGQLFASMYSCREEYMRLELGKRKRAEDPMKEVPSAGILSNGTNYLFYKYHHHGPPGLQCSPLMVLNLSKSIKAKVAQQEAMDILATMIQLFKDQISAFEGFNASQSVP</sequence>
<organism evidence="7 8">
    <name type="scientific">Apatococcus fuscideae</name>
    <dbReference type="NCBI Taxonomy" id="2026836"/>
    <lineage>
        <taxon>Eukaryota</taxon>
        <taxon>Viridiplantae</taxon>
        <taxon>Chlorophyta</taxon>
        <taxon>core chlorophytes</taxon>
        <taxon>Trebouxiophyceae</taxon>
        <taxon>Chlorellales</taxon>
        <taxon>Chlorellaceae</taxon>
        <taxon>Apatococcus</taxon>
    </lineage>
</organism>
<gene>
    <name evidence="7" type="ORF">WJX84_007429</name>
</gene>
<accession>A0AAW1T3E1</accession>
<evidence type="ECO:0000256" key="4">
    <source>
        <dbReference type="SAM" id="MobiDB-lite"/>
    </source>
</evidence>
<evidence type="ECO:0000256" key="1">
    <source>
        <dbReference type="ARBA" id="ARBA00009690"/>
    </source>
</evidence>
<dbReference type="Gene3D" id="3.40.50.1440">
    <property type="entry name" value="Tubulin/FtsZ, GTPase domain"/>
    <property type="match status" value="1"/>
</dbReference>
<dbReference type="SUPFAM" id="SSF52490">
    <property type="entry name" value="Tubulin nucleotide-binding domain-like"/>
    <property type="match status" value="1"/>
</dbReference>
<evidence type="ECO:0000313" key="8">
    <source>
        <dbReference type="Proteomes" id="UP001485043"/>
    </source>
</evidence>
<reference evidence="7 8" key="1">
    <citation type="journal article" date="2024" name="Nat. Commun.">
        <title>Phylogenomics reveals the evolutionary origins of lichenization in chlorophyte algae.</title>
        <authorList>
            <person name="Puginier C."/>
            <person name="Libourel C."/>
            <person name="Otte J."/>
            <person name="Skaloud P."/>
            <person name="Haon M."/>
            <person name="Grisel S."/>
            <person name="Petersen M."/>
            <person name="Berrin J.G."/>
            <person name="Delaux P.M."/>
            <person name="Dal Grande F."/>
            <person name="Keller J."/>
        </authorList>
    </citation>
    <scope>NUCLEOTIDE SEQUENCE [LARGE SCALE GENOMIC DNA]</scope>
    <source>
        <strain evidence="7 8">SAG 2523</strain>
    </source>
</reference>
<dbReference type="FunFam" id="3.40.50.1440:FF:000001">
    <property type="entry name" value="Cell division protein FtsZ"/>
    <property type="match status" value="1"/>
</dbReference>
<dbReference type="EMBL" id="JALJOV010000512">
    <property type="protein sequence ID" value="KAK9863135.1"/>
    <property type="molecule type" value="Genomic_DNA"/>
</dbReference>
<dbReference type="NCBIfam" id="TIGR00065">
    <property type="entry name" value="ftsZ"/>
    <property type="match status" value="1"/>
</dbReference>
<dbReference type="PRINTS" id="PR00423">
    <property type="entry name" value="CELLDVISFTSZ"/>
</dbReference>
<comment type="caution">
    <text evidence="7">The sequence shown here is derived from an EMBL/GenBank/DDBJ whole genome shotgun (WGS) entry which is preliminary data.</text>
</comment>
<evidence type="ECO:0000259" key="5">
    <source>
        <dbReference type="SMART" id="SM00864"/>
    </source>
</evidence>
<keyword evidence="3" id="KW-0342">GTP-binding</keyword>
<name>A0AAW1T3E1_9CHLO</name>
<dbReference type="FunFam" id="3.30.1330.20:FF:000010">
    <property type="entry name" value="Cell division protein FtsZ 1, chloroplastic"/>
    <property type="match status" value="1"/>
</dbReference>
<dbReference type="Gene3D" id="3.30.1330.20">
    <property type="entry name" value="Tubulin/FtsZ, C-terminal domain"/>
    <property type="match status" value="1"/>
</dbReference>
<dbReference type="SMART" id="SM00864">
    <property type="entry name" value="Tubulin"/>
    <property type="match status" value="1"/>
</dbReference>
<dbReference type="InterPro" id="IPR008280">
    <property type="entry name" value="Tub_FtsZ_C"/>
</dbReference>
<feature type="domain" description="Tubulin/FtsZ GTPase" evidence="5">
    <location>
        <begin position="82"/>
        <end position="256"/>
    </location>
</feature>
<dbReference type="InterPro" id="IPR020805">
    <property type="entry name" value="Cell_div_FtsZ_CS"/>
</dbReference>
<dbReference type="HAMAP" id="MF_00909">
    <property type="entry name" value="FtsZ"/>
    <property type="match status" value="1"/>
</dbReference>
<protein>
    <submittedName>
        <fullName evidence="7">Uncharacterized protein</fullName>
    </submittedName>
</protein>
<dbReference type="InterPro" id="IPR036525">
    <property type="entry name" value="Tubulin/FtsZ_GTPase_sf"/>
</dbReference>
<dbReference type="GO" id="GO:0032153">
    <property type="term" value="C:cell division site"/>
    <property type="evidence" value="ECO:0007669"/>
    <property type="project" value="TreeGrafter"/>
</dbReference>
<dbReference type="InterPro" id="IPR018316">
    <property type="entry name" value="Tubulin/FtsZ_2-layer-sand-dom"/>
</dbReference>
<evidence type="ECO:0000256" key="3">
    <source>
        <dbReference type="ARBA" id="ARBA00023134"/>
    </source>
</evidence>
<dbReference type="PANTHER" id="PTHR30314">
    <property type="entry name" value="CELL DIVISION PROTEIN FTSZ-RELATED"/>
    <property type="match status" value="1"/>
</dbReference>
<dbReference type="AlphaFoldDB" id="A0AAW1T3E1"/>
<feature type="compositionally biased region" description="Polar residues" evidence="4">
    <location>
        <begin position="44"/>
        <end position="53"/>
    </location>
</feature>
<feature type="region of interest" description="Disordered" evidence="4">
    <location>
        <begin position="38"/>
        <end position="60"/>
    </location>
</feature>
<evidence type="ECO:0000259" key="6">
    <source>
        <dbReference type="SMART" id="SM00865"/>
    </source>
</evidence>
<dbReference type="SMART" id="SM00865">
    <property type="entry name" value="Tubulin_C"/>
    <property type="match status" value="1"/>
</dbReference>
<dbReference type="GO" id="GO:0003924">
    <property type="term" value="F:GTPase activity"/>
    <property type="evidence" value="ECO:0007669"/>
    <property type="project" value="InterPro"/>
</dbReference>
<dbReference type="PANTHER" id="PTHR30314:SF23">
    <property type="entry name" value="PLASTID DIVISION PROTEIN FTSZ"/>
    <property type="match status" value="1"/>
</dbReference>
<keyword evidence="8" id="KW-1185">Reference proteome</keyword>
<dbReference type="InterPro" id="IPR003008">
    <property type="entry name" value="Tubulin_FtsZ_GTPase"/>
</dbReference>